<dbReference type="GO" id="GO:0005737">
    <property type="term" value="C:cytoplasm"/>
    <property type="evidence" value="ECO:0007669"/>
    <property type="project" value="InterPro"/>
</dbReference>
<dbReference type="GO" id="GO:0004827">
    <property type="term" value="F:proline-tRNA ligase activity"/>
    <property type="evidence" value="ECO:0007669"/>
    <property type="project" value="InterPro"/>
</dbReference>
<evidence type="ECO:0000256" key="1">
    <source>
        <dbReference type="SAM" id="MobiDB-lite"/>
    </source>
</evidence>
<dbReference type="Gene3D" id="3.30.930.10">
    <property type="entry name" value="Bira Bifunctional Protein, Domain 2"/>
    <property type="match status" value="1"/>
</dbReference>
<dbReference type="InterPro" id="IPR045864">
    <property type="entry name" value="aa-tRNA-synth_II/BPL/LPL"/>
</dbReference>
<feature type="region of interest" description="Disordered" evidence="1">
    <location>
        <begin position="1"/>
        <end position="20"/>
    </location>
</feature>
<dbReference type="SUPFAM" id="SSF55681">
    <property type="entry name" value="Class II aaRS and biotin synthetases"/>
    <property type="match status" value="1"/>
</dbReference>
<dbReference type="Proteomes" id="UP000193944">
    <property type="component" value="Unassembled WGS sequence"/>
</dbReference>
<protein>
    <submittedName>
        <fullName evidence="2">Class II aaRS and biotin synthetase</fullName>
    </submittedName>
</protein>
<dbReference type="GO" id="GO:0006433">
    <property type="term" value="P:prolyl-tRNA aminoacylation"/>
    <property type="evidence" value="ECO:0007669"/>
    <property type="project" value="InterPro"/>
</dbReference>
<reference evidence="2 3" key="2">
    <citation type="submission" date="2016-08" db="EMBL/GenBank/DDBJ databases">
        <title>Pervasive Adenine N6-methylation of Active Genes in Fungi.</title>
        <authorList>
            <consortium name="DOE Joint Genome Institute"/>
            <person name="Mondo S.J."/>
            <person name="Dannebaum R.O."/>
            <person name="Kuo R.C."/>
            <person name="Labutti K."/>
            <person name="Haridas S."/>
            <person name="Kuo A."/>
            <person name="Salamov A."/>
            <person name="Ahrendt S.R."/>
            <person name="Lipzen A."/>
            <person name="Sullivan W."/>
            <person name="Andreopoulos W.B."/>
            <person name="Clum A."/>
            <person name="Lindquist E."/>
            <person name="Daum C."/>
            <person name="Ramamoorthy G.K."/>
            <person name="Gryganskyi A."/>
            <person name="Culley D."/>
            <person name="Magnuson J.K."/>
            <person name="James T.Y."/>
            <person name="O'Malley M.A."/>
            <person name="Stajich J.E."/>
            <person name="Spatafora J.W."/>
            <person name="Visel A."/>
            <person name="Grigoriev I.V."/>
        </authorList>
    </citation>
    <scope>NUCLEOTIDE SEQUENCE [LARGE SCALE GENOMIC DNA]</scope>
    <source>
        <strain evidence="2 3">S4</strain>
    </source>
</reference>
<organism evidence="2 3">
    <name type="scientific">Anaeromyces robustus</name>
    <dbReference type="NCBI Taxonomy" id="1754192"/>
    <lineage>
        <taxon>Eukaryota</taxon>
        <taxon>Fungi</taxon>
        <taxon>Fungi incertae sedis</taxon>
        <taxon>Chytridiomycota</taxon>
        <taxon>Chytridiomycota incertae sedis</taxon>
        <taxon>Neocallimastigomycetes</taxon>
        <taxon>Neocallimastigales</taxon>
        <taxon>Neocallimastigaceae</taxon>
        <taxon>Anaeromyces</taxon>
    </lineage>
</organism>
<dbReference type="PANTHER" id="PTHR43382:SF2">
    <property type="entry name" value="BIFUNCTIONAL GLUTAMATE_PROLINE--TRNA LIGASE"/>
    <property type="match status" value="1"/>
</dbReference>
<dbReference type="OrthoDB" id="1350766at2759"/>
<dbReference type="InterPro" id="IPR004499">
    <property type="entry name" value="Pro-tRNA-ligase_IIa_arc-type"/>
</dbReference>
<reference evidence="2 3" key="1">
    <citation type="submission" date="2016-08" db="EMBL/GenBank/DDBJ databases">
        <title>A Parts List for Fungal Cellulosomes Revealed by Comparative Genomics.</title>
        <authorList>
            <consortium name="DOE Joint Genome Institute"/>
            <person name="Haitjema C.H."/>
            <person name="Gilmore S.P."/>
            <person name="Henske J.K."/>
            <person name="Solomon K.V."/>
            <person name="De Groot R."/>
            <person name="Kuo A."/>
            <person name="Mondo S.J."/>
            <person name="Salamov A.A."/>
            <person name="Labutti K."/>
            <person name="Zhao Z."/>
            <person name="Chiniquy J."/>
            <person name="Barry K."/>
            <person name="Brewer H.M."/>
            <person name="Purvine S.O."/>
            <person name="Wright A.T."/>
            <person name="Boxma B."/>
            <person name="Van Alen T."/>
            <person name="Hackstein J.H."/>
            <person name="Baker S.E."/>
            <person name="Grigoriev I.V."/>
            <person name="O'Malley M.A."/>
        </authorList>
    </citation>
    <scope>NUCLEOTIDE SEQUENCE [LARGE SCALE GENOMIC DNA]</scope>
    <source>
        <strain evidence="2 3">S4</strain>
    </source>
</reference>
<comment type="caution">
    <text evidence="2">The sequence shown here is derived from an EMBL/GenBank/DDBJ whole genome shotgun (WGS) entry which is preliminary data.</text>
</comment>
<name>A0A1Y1UUE1_9FUNG</name>
<dbReference type="STRING" id="1754192.A0A1Y1UUE1"/>
<dbReference type="EMBL" id="MCFG01000852">
    <property type="protein sequence ID" value="ORX41625.1"/>
    <property type="molecule type" value="Genomic_DNA"/>
</dbReference>
<dbReference type="GO" id="GO:0005524">
    <property type="term" value="F:ATP binding"/>
    <property type="evidence" value="ECO:0007669"/>
    <property type="project" value="InterPro"/>
</dbReference>
<gene>
    <name evidence="2" type="ORF">BCR32DRAFT_288468</name>
</gene>
<dbReference type="PANTHER" id="PTHR43382">
    <property type="entry name" value="PROLYL-TRNA SYNTHETASE"/>
    <property type="match status" value="1"/>
</dbReference>
<keyword evidence="3" id="KW-1185">Reference proteome</keyword>
<proteinExistence type="predicted"/>
<dbReference type="AlphaFoldDB" id="A0A1Y1UUE1"/>
<sequence length="107" mass="12940">MPPKNNKKENKMGVESKKEEDFPNWYRQVLTRSEMLDYYDVSGCYIIRPWAYRIWKEIQNFLSEEFEKLGVEDTYFPMFVTKKVLEREKDHVEGFAPEVAWVTKAYV</sequence>
<dbReference type="GO" id="GO:0017101">
    <property type="term" value="C:aminoacyl-tRNA synthetase multienzyme complex"/>
    <property type="evidence" value="ECO:0007669"/>
    <property type="project" value="TreeGrafter"/>
</dbReference>
<evidence type="ECO:0000313" key="3">
    <source>
        <dbReference type="Proteomes" id="UP000193944"/>
    </source>
</evidence>
<accession>A0A1Y1UUE1</accession>
<evidence type="ECO:0000313" key="2">
    <source>
        <dbReference type="EMBL" id="ORX41625.1"/>
    </source>
</evidence>